<comment type="caution">
    <text evidence="3">The sequence shown here is derived from an EMBL/GenBank/DDBJ whole genome shotgun (WGS) entry which is preliminary data.</text>
</comment>
<organism evidence="3 4">
    <name type="scientific">Stappia albiluteola</name>
    <dbReference type="NCBI Taxonomy" id="2758565"/>
    <lineage>
        <taxon>Bacteria</taxon>
        <taxon>Pseudomonadati</taxon>
        <taxon>Pseudomonadota</taxon>
        <taxon>Alphaproteobacteria</taxon>
        <taxon>Hyphomicrobiales</taxon>
        <taxon>Stappiaceae</taxon>
        <taxon>Stappia</taxon>
    </lineage>
</organism>
<dbReference type="Proteomes" id="UP000541109">
    <property type="component" value="Unassembled WGS sequence"/>
</dbReference>
<dbReference type="SMART" id="SM00044">
    <property type="entry name" value="CYCc"/>
    <property type="match status" value="1"/>
</dbReference>
<keyword evidence="1" id="KW-1133">Transmembrane helix</keyword>
<feature type="domain" description="Guanylate cyclase" evidence="2">
    <location>
        <begin position="482"/>
        <end position="620"/>
    </location>
</feature>
<dbReference type="Gene3D" id="3.30.70.1230">
    <property type="entry name" value="Nucleotide cyclase"/>
    <property type="match status" value="1"/>
</dbReference>
<keyword evidence="1" id="KW-0472">Membrane</keyword>
<gene>
    <name evidence="3" type="ORF">H2509_08920</name>
</gene>
<dbReference type="SUPFAM" id="SSF55073">
    <property type="entry name" value="Nucleotide cyclase"/>
    <property type="match status" value="1"/>
</dbReference>
<evidence type="ECO:0000313" key="3">
    <source>
        <dbReference type="EMBL" id="MBA5777247.1"/>
    </source>
</evidence>
<dbReference type="InterPro" id="IPR007890">
    <property type="entry name" value="CHASE2"/>
</dbReference>
<reference evidence="3 4" key="1">
    <citation type="submission" date="2020-07" db="EMBL/GenBank/DDBJ databases">
        <title>Stappia sp., F7233, whole genome shotgun sequencing project.</title>
        <authorList>
            <person name="Jiang S."/>
            <person name="Liu Z.W."/>
            <person name="Du Z.J."/>
        </authorList>
    </citation>
    <scope>NUCLEOTIDE SEQUENCE [LARGE SCALE GENOMIC DNA]</scope>
    <source>
        <strain evidence="3 4">F7233</strain>
    </source>
</reference>
<dbReference type="GO" id="GO:0035556">
    <property type="term" value="P:intracellular signal transduction"/>
    <property type="evidence" value="ECO:0007669"/>
    <property type="project" value="InterPro"/>
</dbReference>
<sequence length="736" mass="78513">MRVLRRKRLLVGLAAGLVLVAVTAVRSADPFFLTAVREITFDGMQRLWPREAGESPVRIVDIDEASIAAFGQWPWPRNRLASLTERLGELGAAAIAFDVVFPEPDRSSPATVTRTMDFGGSEEALRARTFIATLPDHDRQFAQAIADAPVILGFATLAQPNDRRPAPKAGFSYGGRNPVEFLPAFQGALTSLPMLEEPASGSGGVSLSIQDTSGVVRRIPLLFNDGGRLYPGLLAETLRVAQGAGGFLLRTSSASGEADGGVPAVTDMRVGAFTIPTTANGELWLHFDHDRPERYVSAADLFDPAKDETVRDAIDGHIVFIGTSAVGLSDIRVTPLGELVPGVLVHAQAAEQVISGDYLSRPDWAYGLEIIITAALGAVILATLPFLGAGWTAAFGAGIAAFIFGGAGYLFTRQGLLLDPVYPALANLMVYAIATALLYLLTERERRFVRTAFSQYLAPELVSRLEASPEGLQLGGEMRDMSILFMDVRGFTPISEQLTPTELVTFLNTLLTPLSDAILSEAGTIDKYIGDSVMAFWNAPVTIEDHACHACRAALAMLDLVERLNADDAFGFRKNGMSTREVRIGIGINSGMACVGNMGSSRRFNYSVIGDAVNIAARIEASCKDVGAECLVSEATRELAPDFAYLEAGAIPLKGKSQPIRLFALAGTPEMAATAEFTALATAHAGLIDALSCANPAKAQAALARCQEIAPERLSSFYTRFAARVAELPAYLQAGK</sequence>
<proteinExistence type="predicted"/>
<name>A0A839AEL4_9HYPH</name>
<keyword evidence="4" id="KW-1185">Reference proteome</keyword>
<dbReference type="CDD" id="cd07302">
    <property type="entry name" value="CHD"/>
    <property type="match status" value="1"/>
</dbReference>
<dbReference type="Pfam" id="PF00211">
    <property type="entry name" value="Guanylate_cyc"/>
    <property type="match status" value="1"/>
</dbReference>
<accession>A0A839AEL4</accession>
<keyword evidence="1" id="KW-0812">Transmembrane</keyword>
<dbReference type="PANTHER" id="PTHR43081">
    <property type="entry name" value="ADENYLATE CYCLASE, TERMINAL-DIFFERENTIATION SPECIFIC-RELATED"/>
    <property type="match status" value="1"/>
</dbReference>
<dbReference type="Pfam" id="PF05226">
    <property type="entry name" value="CHASE2"/>
    <property type="match status" value="1"/>
</dbReference>
<dbReference type="PANTHER" id="PTHR43081:SF1">
    <property type="entry name" value="ADENYLATE CYCLASE, TERMINAL-DIFFERENTIATION SPECIFIC"/>
    <property type="match status" value="1"/>
</dbReference>
<dbReference type="RefSeq" id="WP_182164454.1">
    <property type="nucleotide sequence ID" value="NZ_JACFXV010000048.1"/>
</dbReference>
<feature type="transmembrane region" description="Helical" evidence="1">
    <location>
        <begin position="364"/>
        <end position="384"/>
    </location>
</feature>
<dbReference type="GO" id="GO:0006171">
    <property type="term" value="P:cAMP biosynthetic process"/>
    <property type="evidence" value="ECO:0007669"/>
    <property type="project" value="TreeGrafter"/>
</dbReference>
<dbReference type="InterPro" id="IPR050697">
    <property type="entry name" value="Adenylyl/Guanylyl_Cyclase_3/4"/>
</dbReference>
<dbReference type="GO" id="GO:0004016">
    <property type="term" value="F:adenylate cyclase activity"/>
    <property type="evidence" value="ECO:0007669"/>
    <property type="project" value="UniProtKB-ARBA"/>
</dbReference>
<dbReference type="InterPro" id="IPR001054">
    <property type="entry name" value="A/G_cyclase"/>
</dbReference>
<evidence type="ECO:0000259" key="2">
    <source>
        <dbReference type="PROSITE" id="PS50125"/>
    </source>
</evidence>
<dbReference type="AlphaFoldDB" id="A0A839AEL4"/>
<feature type="transmembrane region" description="Helical" evidence="1">
    <location>
        <begin position="391"/>
        <end position="412"/>
    </location>
</feature>
<dbReference type="SMART" id="SM01080">
    <property type="entry name" value="CHASE2"/>
    <property type="match status" value="1"/>
</dbReference>
<dbReference type="EMBL" id="JACFXV010000048">
    <property type="protein sequence ID" value="MBA5777247.1"/>
    <property type="molecule type" value="Genomic_DNA"/>
</dbReference>
<dbReference type="InterPro" id="IPR029787">
    <property type="entry name" value="Nucleotide_cyclase"/>
</dbReference>
<feature type="transmembrane region" description="Helical" evidence="1">
    <location>
        <begin position="424"/>
        <end position="441"/>
    </location>
</feature>
<dbReference type="PROSITE" id="PS50125">
    <property type="entry name" value="GUANYLATE_CYCLASE_2"/>
    <property type="match status" value="1"/>
</dbReference>
<evidence type="ECO:0000256" key="1">
    <source>
        <dbReference type="SAM" id="Phobius"/>
    </source>
</evidence>
<evidence type="ECO:0000313" key="4">
    <source>
        <dbReference type="Proteomes" id="UP000541109"/>
    </source>
</evidence>
<protein>
    <submittedName>
        <fullName evidence="3">Adenylate/guanylate cyclase domain-containing protein</fullName>
    </submittedName>
</protein>